<dbReference type="Proteomes" id="UP001501671">
    <property type="component" value="Unassembled WGS sequence"/>
</dbReference>
<keyword evidence="2" id="KW-1185">Reference proteome</keyword>
<organism evidence="1 2">
    <name type="scientific">Pigmentiphaga soli</name>
    <dbReference type="NCBI Taxonomy" id="1007095"/>
    <lineage>
        <taxon>Bacteria</taxon>
        <taxon>Pseudomonadati</taxon>
        <taxon>Pseudomonadota</taxon>
        <taxon>Betaproteobacteria</taxon>
        <taxon>Burkholderiales</taxon>
        <taxon>Alcaligenaceae</taxon>
        <taxon>Pigmentiphaga</taxon>
    </lineage>
</organism>
<sequence>MNPPPTRFARPLKGAMRADRQSRIRRILDAAARVHAPWEARGAMEH</sequence>
<evidence type="ECO:0000313" key="1">
    <source>
        <dbReference type="EMBL" id="GAA4335845.1"/>
    </source>
</evidence>
<dbReference type="EMBL" id="BAABFO010000014">
    <property type="protein sequence ID" value="GAA4335845.1"/>
    <property type="molecule type" value="Genomic_DNA"/>
</dbReference>
<protein>
    <submittedName>
        <fullName evidence="1">Uncharacterized protein</fullName>
    </submittedName>
</protein>
<reference evidence="2" key="1">
    <citation type="journal article" date="2019" name="Int. J. Syst. Evol. Microbiol.">
        <title>The Global Catalogue of Microorganisms (GCM) 10K type strain sequencing project: providing services to taxonomists for standard genome sequencing and annotation.</title>
        <authorList>
            <consortium name="The Broad Institute Genomics Platform"/>
            <consortium name="The Broad Institute Genome Sequencing Center for Infectious Disease"/>
            <person name="Wu L."/>
            <person name="Ma J."/>
        </authorList>
    </citation>
    <scope>NUCLEOTIDE SEQUENCE [LARGE SCALE GENOMIC DNA]</scope>
    <source>
        <strain evidence="2">JCM 17666</strain>
    </source>
</reference>
<proteinExistence type="predicted"/>
<accession>A0ABP8H8Q8</accession>
<comment type="caution">
    <text evidence="1">The sequence shown here is derived from an EMBL/GenBank/DDBJ whole genome shotgun (WGS) entry which is preliminary data.</text>
</comment>
<gene>
    <name evidence="1" type="ORF">GCM10023144_29560</name>
</gene>
<dbReference type="RefSeq" id="WP_345250627.1">
    <property type="nucleotide sequence ID" value="NZ_BAABFO010000014.1"/>
</dbReference>
<evidence type="ECO:0000313" key="2">
    <source>
        <dbReference type="Proteomes" id="UP001501671"/>
    </source>
</evidence>
<name>A0ABP8H8Q8_9BURK</name>